<dbReference type="OrthoDB" id="285793at2759"/>
<feature type="compositionally biased region" description="Low complexity" evidence="3">
    <location>
        <begin position="601"/>
        <end position="613"/>
    </location>
</feature>
<dbReference type="EMBL" id="MNAD01000193">
    <property type="protein sequence ID" value="OJT15163.1"/>
    <property type="molecule type" value="Genomic_DNA"/>
</dbReference>
<evidence type="ECO:0000256" key="2">
    <source>
        <dbReference type="ARBA" id="ARBA00023242"/>
    </source>
</evidence>
<accession>A0A1M2W5S8</accession>
<dbReference type="OMA" id="TFASIMH"/>
<proteinExistence type="predicted"/>
<feature type="compositionally biased region" description="Low complexity" evidence="3">
    <location>
        <begin position="47"/>
        <end position="68"/>
    </location>
</feature>
<organism evidence="4 5">
    <name type="scientific">Trametes pubescens</name>
    <name type="common">White-rot fungus</name>
    <dbReference type="NCBI Taxonomy" id="154538"/>
    <lineage>
        <taxon>Eukaryota</taxon>
        <taxon>Fungi</taxon>
        <taxon>Dikarya</taxon>
        <taxon>Basidiomycota</taxon>
        <taxon>Agaricomycotina</taxon>
        <taxon>Agaricomycetes</taxon>
        <taxon>Polyporales</taxon>
        <taxon>Polyporaceae</taxon>
        <taxon>Trametes</taxon>
    </lineage>
</organism>
<dbReference type="InterPro" id="IPR003888">
    <property type="entry name" value="FYrich_N"/>
</dbReference>
<evidence type="ECO:0000313" key="4">
    <source>
        <dbReference type="EMBL" id="OJT15163.1"/>
    </source>
</evidence>
<feature type="compositionally biased region" description="Polar residues" evidence="3">
    <location>
        <begin position="359"/>
        <end position="378"/>
    </location>
</feature>
<dbReference type="SMART" id="SM00542">
    <property type="entry name" value="FYRC"/>
    <property type="match status" value="1"/>
</dbReference>
<keyword evidence="5" id="KW-1185">Reference proteome</keyword>
<feature type="compositionally biased region" description="Basic and acidic residues" evidence="3">
    <location>
        <begin position="218"/>
        <end position="237"/>
    </location>
</feature>
<dbReference type="PANTHER" id="PTHR22715:SF0">
    <property type="entry name" value="TRANSFORMING GROWTH FACTOR BETA REGULATOR 1"/>
    <property type="match status" value="1"/>
</dbReference>
<dbReference type="Gene3D" id="3.30.160.360">
    <property type="match status" value="1"/>
</dbReference>
<name>A0A1M2W5S8_TRAPU</name>
<feature type="compositionally biased region" description="Basic and acidic residues" evidence="3">
    <location>
        <begin position="701"/>
        <end position="711"/>
    </location>
</feature>
<dbReference type="STRING" id="154538.A0A1M2W5S8"/>
<dbReference type="InterPro" id="IPR040092">
    <property type="entry name" value="TBRG1"/>
</dbReference>
<protein>
    <submittedName>
        <fullName evidence="4">Transforming growth factor beta regulator 1</fullName>
    </submittedName>
</protein>
<comment type="subcellular location">
    <subcellularLocation>
        <location evidence="1">Nucleus</location>
    </subcellularLocation>
</comment>
<comment type="caution">
    <text evidence="4">The sequence shown here is derived from an EMBL/GenBank/DDBJ whole genome shotgun (WGS) entry which is preliminary data.</text>
</comment>
<keyword evidence="2" id="KW-0539">Nucleus</keyword>
<dbReference type="Pfam" id="PF05964">
    <property type="entry name" value="FYRN"/>
    <property type="match status" value="1"/>
</dbReference>
<feature type="region of interest" description="Disordered" evidence="3">
    <location>
        <begin position="211"/>
        <end position="384"/>
    </location>
</feature>
<dbReference type="AlphaFoldDB" id="A0A1M2W5S8"/>
<dbReference type="SMART" id="SM00541">
    <property type="entry name" value="FYRN"/>
    <property type="match status" value="1"/>
</dbReference>
<evidence type="ECO:0000256" key="3">
    <source>
        <dbReference type="SAM" id="MobiDB-lite"/>
    </source>
</evidence>
<dbReference type="InterPro" id="IPR003889">
    <property type="entry name" value="FYrich_C"/>
</dbReference>
<evidence type="ECO:0000313" key="5">
    <source>
        <dbReference type="Proteomes" id="UP000184267"/>
    </source>
</evidence>
<dbReference type="GO" id="GO:0051726">
    <property type="term" value="P:regulation of cell cycle"/>
    <property type="evidence" value="ECO:0007669"/>
    <property type="project" value="TreeGrafter"/>
</dbReference>
<dbReference type="PROSITE" id="PS51542">
    <property type="entry name" value="FYRN"/>
    <property type="match status" value="1"/>
</dbReference>
<sequence>MSECVPDGVILKWNAVRRDEMWDRTKQLAASPGHHLYSPRPQSQLLSPASHHSPPPSSRRSFMSHSARTPMGPPQHDSVMGPPPVPAQVAQSGSQQKAKDVDFAEKYRRLKRKYFELEEKHKETAIQLRSSGERNVKWRAERALLLDRITELEVNPHANPGSQAAALPFSAFPRSLMNDRTQKVFIANLHQAIEELEREDPEIDPHILSRHIGPAARRQQELQERERQEEDAREAKRSSRKARGPQKGKDMGAPLTFAPAPIPGQSPSGPHGNPTASPPILVSSTGTRLRLKPPAPPGGEVLSVSVPHPGAQLSGGSQHVRHRSESLSPVLSPQDDYMPGVHSGPMSPSYQHGAPPSQAHMQTTMRTSSTRPSDIQRQTKPKRLKAHTVITKSFSIPMVPRDKHRRPILPLNVGIMTVINLGSVCMREHFHTERYIFPVGYEVTRRYFSTIDPNQEVVYHCTIVDGGDGPKFQIMSSDLGEKPVVAGTATGAWSVIVRAANHIRNRAHSNSVSGPDFFGLGQNTIKHLIQELPGADKLKDYVWQHFVEGGPLGGRHAAVIPALPDEHDESSPGNGTMNGENGHGGYLNERGEPEPEPIPVPAVSVRSSSSRSRGGADLMIIEDPSLRARNAPPPQTNAPMKNITFHQEYPNAPPENGPRTRRGSRASNAGYDDYANPPPGGTPMRVDSPTHSRTASRSPIMHRERDRDDHFSPPQHHLPPGSVASPHGHRSPYGSHGVPAGPGGAMSNGGDPVGYRQGTPPPPVPATFASIMHAYPAPPIASSPPLSEASVSQEYAYANGNGRRNGHPGDR</sequence>
<dbReference type="GO" id="GO:0005634">
    <property type="term" value="C:nucleus"/>
    <property type="evidence" value="ECO:0007669"/>
    <property type="project" value="UniProtKB-SubCell"/>
</dbReference>
<dbReference type="Pfam" id="PF05965">
    <property type="entry name" value="FYRC"/>
    <property type="match status" value="1"/>
</dbReference>
<reference evidence="4 5" key="1">
    <citation type="submission" date="2016-10" db="EMBL/GenBank/DDBJ databases">
        <title>Genome sequence of the basidiomycete white-rot fungus Trametes pubescens.</title>
        <authorList>
            <person name="Makela M.R."/>
            <person name="Granchi Z."/>
            <person name="Peng M."/>
            <person name="De Vries R.P."/>
            <person name="Grigoriev I."/>
            <person name="Riley R."/>
            <person name="Hilden K."/>
        </authorList>
    </citation>
    <scope>NUCLEOTIDE SEQUENCE [LARGE SCALE GENOMIC DNA]</scope>
    <source>
        <strain evidence="4 5">FBCC735</strain>
    </source>
</reference>
<dbReference type="PROSITE" id="PS51543">
    <property type="entry name" value="FYRC"/>
    <property type="match status" value="1"/>
</dbReference>
<gene>
    <name evidence="4" type="ORF">TRAPUB_8267</name>
</gene>
<dbReference type="PANTHER" id="PTHR22715">
    <property type="entry name" value="TRANSFORMING GROWTH FACTOR BETA REGULATED GENE 1"/>
    <property type="match status" value="1"/>
</dbReference>
<dbReference type="Proteomes" id="UP000184267">
    <property type="component" value="Unassembled WGS sequence"/>
</dbReference>
<feature type="region of interest" description="Disordered" evidence="3">
    <location>
        <begin position="30"/>
        <end position="99"/>
    </location>
</feature>
<evidence type="ECO:0000256" key="1">
    <source>
        <dbReference type="ARBA" id="ARBA00004123"/>
    </source>
</evidence>
<feature type="region of interest" description="Disordered" evidence="3">
    <location>
        <begin position="566"/>
        <end position="811"/>
    </location>
</feature>